<evidence type="ECO:0008006" key="4">
    <source>
        <dbReference type="Google" id="ProtNLM"/>
    </source>
</evidence>
<dbReference type="AlphaFoldDB" id="A0A246HJI8"/>
<evidence type="ECO:0000313" key="3">
    <source>
        <dbReference type="Proteomes" id="UP000198157"/>
    </source>
</evidence>
<accession>A0A246HJI8</accession>
<protein>
    <recommendedName>
        <fullName evidence="4">Lipoprotein</fullName>
    </recommendedName>
</protein>
<comment type="caution">
    <text evidence="2">The sequence shown here is derived from an EMBL/GenBank/DDBJ whole genome shotgun (WGS) entry which is preliminary data.</text>
</comment>
<feature type="chain" id="PRO_5013190594" description="Lipoprotein" evidence="1">
    <location>
        <begin position="27"/>
        <end position="136"/>
    </location>
</feature>
<feature type="signal peptide" evidence="1">
    <location>
        <begin position="1"/>
        <end position="26"/>
    </location>
</feature>
<dbReference type="PROSITE" id="PS51257">
    <property type="entry name" value="PROKAR_LIPOPROTEIN"/>
    <property type="match status" value="1"/>
</dbReference>
<name>A0A246HJI8_STEMA</name>
<dbReference type="Proteomes" id="UP000198157">
    <property type="component" value="Unassembled WGS sequence"/>
</dbReference>
<evidence type="ECO:0000313" key="2">
    <source>
        <dbReference type="EMBL" id="OWQ51198.1"/>
    </source>
</evidence>
<reference evidence="2 3" key="1">
    <citation type="submission" date="2017-06" db="EMBL/GenBank/DDBJ databases">
        <authorList>
            <person name="Kim H.J."/>
            <person name="Triplett B.A."/>
        </authorList>
    </citation>
    <scope>NUCLEOTIDE SEQUENCE [LARGE SCALE GENOMIC DNA]</scope>
    <source>
        <strain evidence="2 3">13146</strain>
    </source>
</reference>
<proteinExistence type="predicted"/>
<dbReference type="EMBL" id="NIVS01000043">
    <property type="protein sequence ID" value="OWQ51198.1"/>
    <property type="molecule type" value="Genomic_DNA"/>
</dbReference>
<organism evidence="2 3">
    <name type="scientific">Stenotrophomonas maltophilia</name>
    <name type="common">Pseudomonas maltophilia</name>
    <name type="synonym">Xanthomonas maltophilia</name>
    <dbReference type="NCBI Taxonomy" id="40324"/>
    <lineage>
        <taxon>Bacteria</taxon>
        <taxon>Pseudomonadati</taxon>
        <taxon>Pseudomonadota</taxon>
        <taxon>Gammaproteobacteria</taxon>
        <taxon>Lysobacterales</taxon>
        <taxon>Lysobacteraceae</taxon>
        <taxon>Stenotrophomonas</taxon>
        <taxon>Stenotrophomonas maltophilia group</taxon>
    </lineage>
</organism>
<evidence type="ECO:0000256" key="1">
    <source>
        <dbReference type="SAM" id="SignalP"/>
    </source>
</evidence>
<sequence length="136" mass="14466">MKQVRRRSCTGFGLLMAVAVMTGCTAGNGRLCGPQTPRAYCDKKTHDALANPPSQRDSWAAGTADASQLGAAWVACGGMANGNVGIDQQGGNGRETVQRLTRKNDDVQRCMMQKGYRYTGSCSGDIASRFPACQSR</sequence>
<keyword evidence="1" id="KW-0732">Signal</keyword>
<gene>
    <name evidence="2" type="ORF">CEE60_15895</name>
</gene>
<dbReference type="OrthoDB" id="6040242at2"/>